<sequence length="174" mass="17706">MARRASSPASAPAPVRLRRPAALGLALALLLPLAGCLGGGIGGVGAADEAEAIARVNAFRAENGLPPVRRSPALSRAAADHSRRMAAAGTVSHMLGGPLTARIRAAGVTHWWGAAENLAMGQPTYGAAVTSWMRSPGHRRNLLDPVVTEAGMAASPAPGGGGRPYWTMILAAPR</sequence>
<organism evidence="1 2">
    <name type="scientific">Antarcticirhabdus aurantiaca</name>
    <dbReference type="NCBI Taxonomy" id="2606717"/>
    <lineage>
        <taxon>Bacteria</taxon>
        <taxon>Pseudomonadati</taxon>
        <taxon>Pseudomonadota</taxon>
        <taxon>Alphaproteobacteria</taxon>
        <taxon>Hyphomicrobiales</taxon>
        <taxon>Aurantimonadaceae</taxon>
        <taxon>Antarcticirhabdus</taxon>
    </lineage>
</organism>
<reference evidence="1" key="1">
    <citation type="submission" date="2022-11" db="EMBL/GenBank/DDBJ databases">
        <title>beta-Carotene-producing bacterium, Jeongeuplla avenae sp. nov., alleviates the salt stress of Arabidopsis seedlings.</title>
        <authorList>
            <person name="Jiang L."/>
            <person name="Lee J."/>
        </authorList>
    </citation>
    <scope>NUCLEOTIDE SEQUENCE</scope>
    <source>
        <strain evidence="1">DY_R2A_6</strain>
    </source>
</reference>
<dbReference type="Proteomes" id="UP001163223">
    <property type="component" value="Chromosome"/>
</dbReference>
<proteinExistence type="predicted"/>
<protein>
    <submittedName>
        <fullName evidence="1">CAP domain-containing protein</fullName>
    </submittedName>
</protein>
<evidence type="ECO:0000313" key="1">
    <source>
        <dbReference type="EMBL" id="WAJ28723.1"/>
    </source>
</evidence>
<name>A0ACD4NPL9_9HYPH</name>
<evidence type="ECO:0000313" key="2">
    <source>
        <dbReference type="Proteomes" id="UP001163223"/>
    </source>
</evidence>
<gene>
    <name evidence="1" type="ORF">OXU80_00260</name>
</gene>
<dbReference type="EMBL" id="CP113520">
    <property type="protein sequence ID" value="WAJ28723.1"/>
    <property type="molecule type" value="Genomic_DNA"/>
</dbReference>
<accession>A0ACD4NPL9</accession>
<keyword evidence="2" id="KW-1185">Reference proteome</keyword>